<organism evidence="1 2">
    <name type="scientific">Reinekea forsetii</name>
    <dbReference type="NCBI Taxonomy" id="1336806"/>
    <lineage>
        <taxon>Bacteria</taxon>
        <taxon>Pseudomonadati</taxon>
        <taxon>Pseudomonadota</taxon>
        <taxon>Gammaproteobacteria</taxon>
        <taxon>Oceanospirillales</taxon>
        <taxon>Saccharospirillaceae</taxon>
        <taxon>Reinekea</taxon>
    </lineage>
</organism>
<dbReference type="AlphaFoldDB" id="A0A2K8KQV3"/>
<reference evidence="1 2" key="1">
    <citation type="journal article" date="2017" name="Environ. Microbiol.">
        <title>Genomic and physiological analyses of 'Reinekea forsetii' reveal a versatile opportunistic lifestyle during spring algae blooms.</title>
        <authorList>
            <person name="Avci B."/>
            <person name="Hahnke R.L."/>
            <person name="Chafee M."/>
            <person name="Fischer T."/>
            <person name="Gruber-Vodicka H."/>
            <person name="Tegetmeyer H.E."/>
            <person name="Harder J."/>
            <person name="Fuchs B.M."/>
            <person name="Amann R.I."/>
            <person name="Teeling H."/>
        </authorList>
    </citation>
    <scope>NUCLEOTIDE SEQUENCE [LARGE SCALE GENOMIC DNA]</scope>
    <source>
        <strain evidence="1 2">Hel1_31_D35</strain>
    </source>
</reference>
<dbReference type="KEGG" id="rfo:REIFOR_01855"/>
<evidence type="ECO:0000313" key="2">
    <source>
        <dbReference type="Proteomes" id="UP000229757"/>
    </source>
</evidence>
<sequence>MDFMHNQLSDGRNFRLFNVVDDYNREGFVIPPEINSSHM</sequence>
<keyword evidence="2" id="KW-1185">Reference proteome</keyword>
<protein>
    <submittedName>
        <fullName evidence="1">Integrase-like protein</fullName>
    </submittedName>
</protein>
<dbReference type="EMBL" id="CP011797">
    <property type="protein sequence ID" value="ATX76992.1"/>
    <property type="molecule type" value="Genomic_DNA"/>
</dbReference>
<gene>
    <name evidence="1" type="ORF">REIFOR_01855</name>
</gene>
<name>A0A2K8KQV3_9GAMM</name>
<accession>A0A2K8KQV3</accession>
<evidence type="ECO:0000313" key="1">
    <source>
        <dbReference type="EMBL" id="ATX76992.1"/>
    </source>
</evidence>
<dbReference type="Proteomes" id="UP000229757">
    <property type="component" value="Chromosome"/>
</dbReference>
<proteinExistence type="predicted"/>